<evidence type="ECO:0000313" key="3">
    <source>
        <dbReference type="Proteomes" id="UP000609064"/>
    </source>
</evidence>
<reference evidence="2" key="1">
    <citation type="journal article" date="2014" name="Int. J. Syst. Evol. Microbiol.">
        <title>Complete genome sequence of Corynebacterium casei LMG S-19264T (=DSM 44701T), isolated from a smear-ripened cheese.</title>
        <authorList>
            <consortium name="US DOE Joint Genome Institute (JGI-PGF)"/>
            <person name="Walter F."/>
            <person name="Albersmeier A."/>
            <person name="Kalinowski J."/>
            <person name="Ruckert C."/>
        </authorList>
    </citation>
    <scope>NUCLEOTIDE SEQUENCE</scope>
    <source>
        <strain evidence="2">CGMCC 1.15958</strain>
    </source>
</reference>
<feature type="transmembrane region" description="Helical" evidence="1">
    <location>
        <begin position="155"/>
        <end position="177"/>
    </location>
</feature>
<feature type="transmembrane region" description="Helical" evidence="1">
    <location>
        <begin position="12"/>
        <end position="35"/>
    </location>
</feature>
<reference evidence="2" key="2">
    <citation type="submission" date="2020-09" db="EMBL/GenBank/DDBJ databases">
        <authorList>
            <person name="Sun Q."/>
            <person name="Zhou Y."/>
        </authorList>
    </citation>
    <scope>NUCLEOTIDE SEQUENCE</scope>
    <source>
        <strain evidence="2">CGMCC 1.15958</strain>
    </source>
</reference>
<dbReference type="RefSeq" id="WP_188765658.1">
    <property type="nucleotide sequence ID" value="NZ_BMKK01000003.1"/>
</dbReference>
<gene>
    <name evidence="2" type="ORF">GCM10011514_17220</name>
</gene>
<protein>
    <submittedName>
        <fullName evidence="2">Uncharacterized protein</fullName>
    </submittedName>
</protein>
<evidence type="ECO:0000256" key="1">
    <source>
        <dbReference type="SAM" id="Phobius"/>
    </source>
</evidence>
<sequence>MKKLSNFFYTRASGYLVLGFLALQFTFSGAILPYFQKQFDPELNRGLMDLSFGFTPDKGYSIIESYGEKGREIYLFVESFVDVIYPIIYTLSFIMLVSFLFKKNQWQMQRFSVINVIPIGGLIFDLCENYGIVQMLRAFPEKVEFWATFASNSGLIKWIFAGITVLMVLCGLVGWAIKALKNR</sequence>
<accession>A0A916YNU1</accession>
<evidence type="ECO:0000313" key="2">
    <source>
        <dbReference type="EMBL" id="GGD53643.1"/>
    </source>
</evidence>
<keyword evidence="1" id="KW-0812">Transmembrane</keyword>
<dbReference type="EMBL" id="BMKK01000003">
    <property type="protein sequence ID" value="GGD53643.1"/>
    <property type="molecule type" value="Genomic_DNA"/>
</dbReference>
<dbReference type="AlphaFoldDB" id="A0A916YNU1"/>
<comment type="caution">
    <text evidence="2">The sequence shown here is derived from an EMBL/GenBank/DDBJ whole genome shotgun (WGS) entry which is preliminary data.</text>
</comment>
<organism evidence="2 3">
    <name type="scientific">Emticicia aquatilis</name>
    <dbReference type="NCBI Taxonomy" id="1537369"/>
    <lineage>
        <taxon>Bacteria</taxon>
        <taxon>Pseudomonadati</taxon>
        <taxon>Bacteroidota</taxon>
        <taxon>Cytophagia</taxon>
        <taxon>Cytophagales</taxon>
        <taxon>Leadbetterellaceae</taxon>
        <taxon>Emticicia</taxon>
    </lineage>
</organism>
<keyword evidence="1" id="KW-1133">Transmembrane helix</keyword>
<proteinExistence type="predicted"/>
<keyword evidence="3" id="KW-1185">Reference proteome</keyword>
<feature type="transmembrane region" description="Helical" evidence="1">
    <location>
        <begin position="113"/>
        <end position="135"/>
    </location>
</feature>
<dbReference type="Proteomes" id="UP000609064">
    <property type="component" value="Unassembled WGS sequence"/>
</dbReference>
<name>A0A916YNU1_9BACT</name>
<feature type="transmembrane region" description="Helical" evidence="1">
    <location>
        <begin position="83"/>
        <end position="101"/>
    </location>
</feature>
<keyword evidence="1" id="KW-0472">Membrane</keyword>